<keyword evidence="2" id="KW-1185">Reference proteome</keyword>
<gene>
    <name evidence="1" type="ORF">CDN99_09020</name>
</gene>
<protein>
    <submittedName>
        <fullName evidence="1">Uncharacterized protein</fullName>
    </submittedName>
</protein>
<evidence type="ECO:0000313" key="2">
    <source>
        <dbReference type="Proteomes" id="UP000197468"/>
    </source>
</evidence>
<dbReference type="EMBL" id="NIOF01000003">
    <property type="protein sequence ID" value="OWQ91309.1"/>
    <property type="molecule type" value="Genomic_DNA"/>
</dbReference>
<dbReference type="Proteomes" id="UP000197468">
    <property type="component" value="Unassembled WGS sequence"/>
</dbReference>
<proteinExistence type="predicted"/>
<sequence>MTRFGNSGKQRFLAGFPVASLEAPGSDHAARCKFNFSYFCHDPAGQRFSDWSHDKLAGLLDKLAHFGKQTLDHWKQQSIGKSGRVLSIYGGFPPHSDFIPPKHVPHQAQWGRFRLDWAGRLCGFVVPRDLDGVEHPQGGRFCANTFYVVFLDEHHRFYKGRD</sequence>
<name>A0A246JFB5_9BURK</name>
<organism evidence="1 2">
    <name type="scientific">Roseateles aquatilis</name>
    <dbReference type="NCBI Taxonomy" id="431061"/>
    <lineage>
        <taxon>Bacteria</taxon>
        <taxon>Pseudomonadati</taxon>
        <taxon>Pseudomonadota</taxon>
        <taxon>Betaproteobacteria</taxon>
        <taxon>Burkholderiales</taxon>
        <taxon>Sphaerotilaceae</taxon>
        <taxon>Roseateles</taxon>
    </lineage>
</organism>
<dbReference type="AlphaFoldDB" id="A0A246JFB5"/>
<reference evidence="1 2" key="1">
    <citation type="journal article" date="2008" name="Int. J. Syst. Evol. Microbiol.">
        <title>Description of Roseateles aquatilis sp. nov. and Roseateles terrae sp. nov., in the class Betaproteobacteria, and emended description of the genus Roseateles.</title>
        <authorList>
            <person name="Gomila M."/>
            <person name="Bowien B."/>
            <person name="Falsen E."/>
            <person name="Moore E.R."/>
            <person name="Lalucat J."/>
        </authorList>
    </citation>
    <scope>NUCLEOTIDE SEQUENCE [LARGE SCALE GENOMIC DNA]</scope>
    <source>
        <strain evidence="1 2">CCUG 48205</strain>
    </source>
</reference>
<evidence type="ECO:0000313" key="1">
    <source>
        <dbReference type="EMBL" id="OWQ91309.1"/>
    </source>
</evidence>
<accession>A0A246JFB5</accession>
<comment type="caution">
    <text evidence="1">The sequence shown here is derived from an EMBL/GenBank/DDBJ whole genome shotgun (WGS) entry which is preliminary data.</text>
</comment>